<keyword evidence="5" id="KW-1015">Disulfide bond</keyword>
<dbReference type="InterPro" id="IPR001254">
    <property type="entry name" value="Trypsin_dom"/>
</dbReference>
<dbReference type="AlphaFoldDB" id="A0A6J2Y632"/>
<dbReference type="InterPro" id="IPR009003">
    <property type="entry name" value="Peptidase_S1_PA"/>
</dbReference>
<keyword evidence="3" id="KW-0378">Hydrolase</keyword>
<dbReference type="SMART" id="SM00020">
    <property type="entry name" value="Tryp_SPc"/>
    <property type="match status" value="1"/>
</dbReference>
<protein>
    <submittedName>
        <fullName evidence="8 9">Trypsin-like</fullName>
    </submittedName>
</protein>
<dbReference type="Pfam" id="PF00089">
    <property type="entry name" value="Trypsin"/>
    <property type="match status" value="1"/>
</dbReference>
<dbReference type="OrthoDB" id="6704066at2759"/>
<proteinExistence type="inferred from homology"/>
<dbReference type="PRINTS" id="PR00722">
    <property type="entry name" value="CHYMOTRYPSIN"/>
</dbReference>
<dbReference type="PROSITE" id="PS50240">
    <property type="entry name" value="TRYPSIN_DOM"/>
    <property type="match status" value="1"/>
</dbReference>
<dbReference type="Proteomes" id="UP000504635">
    <property type="component" value="Unplaced"/>
</dbReference>
<evidence type="ECO:0000256" key="5">
    <source>
        <dbReference type="ARBA" id="ARBA00023157"/>
    </source>
</evidence>
<comment type="similarity">
    <text evidence="1">Belongs to the peptidase S1 family.</text>
</comment>
<reference evidence="8 9" key="1">
    <citation type="submission" date="2025-04" db="UniProtKB">
        <authorList>
            <consortium name="RefSeq"/>
        </authorList>
    </citation>
    <scope>IDENTIFICATION</scope>
    <source>
        <tissue evidence="8 9">Gonads</tissue>
    </source>
</reference>
<evidence type="ECO:0000256" key="2">
    <source>
        <dbReference type="ARBA" id="ARBA00022670"/>
    </source>
</evidence>
<dbReference type="RefSeq" id="XP_030758691.1">
    <property type="nucleotide sequence ID" value="XM_030902831.1"/>
</dbReference>
<evidence type="ECO:0000313" key="8">
    <source>
        <dbReference type="RefSeq" id="XP_030758690.1"/>
    </source>
</evidence>
<dbReference type="GO" id="GO:0006508">
    <property type="term" value="P:proteolysis"/>
    <property type="evidence" value="ECO:0007669"/>
    <property type="project" value="UniProtKB-KW"/>
</dbReference>
<evidence type="ECO:0000256" key="3">
    <source>
        <dbReference type="ARBA" id="ARBA00022801"/>
    </source>
</evidence>
<dbReference type="InterPro" id="IPR043504">
    <property type="entry name" value="Peptidase_S1_PA_chymotrypsin"/>
</dbReference>
<keyword evidence="2" id="KW-0645">Protease</keyword>
<evidence type="ECO:0000259" key="6">
    <source>
        <dbReference type="PROSITE" id="PS50240"/>
    </source>
</evidence>
<dbReference type="InterPro" id="IPR050430">
    <property type="entry name" value="Peptidase_S1"/>
</dbReference>
<dbReference type="PANTHER" id="PTHR24276">
    <property type="entry name" value="POLYSERASE-RELATED"/>
    <property type="match status" value="1"/>
</dbReference>
<organism evidence="7 9">
    <name type="scientific">Sitophilus oryzae</name>
    <name type="common">Rice weevil</name>
    <name type="synonym">Curculio oryzae</name>
    <dbReference type="NCBI Taxonomy" id="7048"/>
    <lineage>
        <taxon>Eukaryota</taxon>
        <taxon>Metazoa</taxon>
        <taxon>Ecdysozoa</taxon>
        <taxon>Arthropoda</taxon>
        <taxon>Hexapoda</taxon>
        <taxon>Insecta</taxon>
        <taxon>Pterygota</taxon>
        <taxon>Neoptera</taxon>
        <taxon>Endopterygota</taxon>
        <taxon>Coleoptera</taxon>
        <taxon>Polyphaga</taxon>
        <taxon>Cucujiformia</taxon>
        <taxon>Curculionidae</taxon>
        <taxon>Dryophthorinae</taxon>
        <taxon>Sitophilus</taxon>
    </lineage>
</organism>
<dbReference type="PANTHER" id="PTHR24276:SF91">
    <property type="entry name" value="AT26814P-RELATED"/>
    <property type="match status" value="1"/>
</dbReference>
<evidence type="ECO:0000313" key="7">
    <source>
        <dbReference type="Proteomes" id="UP000504635"/>
    </source>
</evidence>
<dbReference type="Gene3D" id="2.40.10.10">
    <property type="entry name" value="Trypsin-like serine proteases"/>
    <property type="match status" value="1"/>
</dbReference>
<dbReference type="InterPro" id="IPR001314">
    <property type="entry name" value="Peptidase_S1A"/>
</dbReference>
<feature type="domain" description="Peptidase S1" evidence="6">
    <location>
        <begin position="30"/>
        <end position="258"/>
    </location>
</feature>
<evidence type="ECO:0000256" key="1">
    <source>
        <dbReference type="ARBA" id="ARBA00007664"/>
    </source>
</evidence>
<dbReference type="GeneID" id="115884291"/>
<dbReference type="FunFam" id="2.40.10.10:FF:000068">
    <property type="entry name" value="transmembrane protease serine 2"/>
    <property type="match status" value="1"/>
</dbReference>
<dbReference type="GO" id="GO:0004252">
    <property type="term" value="F:serine-type endopeptidase activity"/>
    <property type="evidence" value="ECO:0007669"/>
    <property type="project" value="InterPro"/>
</dbReference>
<sequence length="264" mass="29403">MVASNLGHPIHNMTLYEEETINLGGKNEKILHGKVVDITDHPHQIALLNTKFNKIICGGVIVKPRVVFTAAHCTHTRDLQPRKNLAVLAGANHVEDDDGAVHHIAKVFKHPDFSYHGLDSDISVILLKEPIRFSQKARNIEVSTDHHPEGTRAMASGWGRTETGSQSRDLRAVDLTIDDANNCQKHFPGVFHPVITDNMVCVKPHYKSTYYGDSGGPLTVNGKLVGLVSFGRRLKPNKKTTVFTKVGNFLDFMEEVLPEEYRED</sequence>
<dbReference type="SUPFAM" id="SSF50494">
    <property type="entry name" value="Trypsin-like serine proteases"/>
    <property type="match status" value="1"/>
</dbReference>
<dbReference type="InterPro" id="IPR033116">
    <property type="entry name" value="TRYPSIN_SER"/>
</dbReference>
<gene>
    <name evidence="8 9" type="primary">LOC115884291</name>
</gene>
<keyword evidence="4" id="KW-0720">Serine protease</keyword>
<accession>A0A6J2Y632</accession>
<dbReference type="RefSeq" id="XP_030758690.1">
    <property type="nucleotide sequence ID" value="XM_030902830.1"/>
</dbReference>
<dbReference type="PROSITE" id="PS00135">
    <property type="entry name" value="TRYPSIN_SER"/>
    <property type="match status" value="1"/>
</dbReference>
<dbReference type="KEGG" id="soy:115884291"/>
<evidence type="ECO:0000256" key="4">
    <source>
        <dbReference type="ARBA" id="ARBA00022825"/>
    </source>
</evidence>
<keyword evidence="7" id="KW-1185">Reference proteome</keyword>
<evidence type="ECO:0000313" key="9">
    <source>
        <dbReference type="RefSeq" id="XP_030758691.1"/>
    </source>
</evidence>
<name>A0A6J2Y632_SITOR</name>
<dbReference type="CDD" id="cd00190">
    <property type="entry name" value="Tryp_SPc"/>
    <property type="match status" value="1"/>
</dbReference>